<evidence type="ECO:0000313" key="7">
    <source>
        <dbReference type="EMBL" id="VAX29010.1"/>
    </source>
</evidence>
<dbReference type="GO" id="GO:0030170">
    <property type="term" value="F:pyridoxal phosphate binding"/>
    <property type="evidence" value="ECO:0007669"/>
    <property type="project" value="InterPro"/>
</dbReference>
<dbReference type="PROSITE" id="PS00105">
    <property type="entry name" value="AA_TRANSFER_CLASS_1"/>
    <property type="match status" value="1"/>
</dbReference>
<dbReference type="EMBL" id="UOGH01000104">
    <property type="protein sequence ID" value="VAX29010.1"/>
    <property type="molecule type" value="Genomic_DNA"/>
</dbReference>
<dbReference type="GO" id="GO:0006520">
    <property type="term" value="P:amino acid metabolic process"/>
    <property type="evidence" value="ECO:0007669"/>
    <property type="project" value="InterPro"/>
</dbReference>
<dbReference type="PANTHER" id="PTHR46383:SF1">
    <property type="entry name" value="ASPARTATE AMINOTRANSFERASE"/>
    <property type="match status" value="1"/>
</dbReference>
<evidence type="ECO:0000256" key="5">
    <source>
        <dbReference type="ARBA" id="ARBA00022898"/>
    </source>
</evidence>
<dbReference type="InterPro" id="IPR015424">
    <property type="entry name" value="PyrdxlP-dep_Trfase"/>
</dbReference>
<proteinExistence type="inferred from homology"/>
<evidence type="ECO:0000256" key="4">
    <source>
        <dbReference type="ARBA" id="ARBA00022679"/>
    </source>
</evidence>
<evidence type="ECO:0000256" key="1">
    <source>
        <dbReference type="ARBA" id="ARBA00001933"/>
    </source>
</evidence>
<dbReference type="AlphaFoldDB" id="A0A3B1D1Z2"/>
<comment type="similarity">
    <text evidence="2">Belongs to the class-I pyridoxal-phosphate-dependent aminotransferase family.</text>
</comment>
<evidence type="ECO:0000259" key="6">
    <source>
        <dbReference type="Pfam" id="PF00155"/>
    </source>
</evidence>
<evidence type="ECO:0000256" key="2">
    <source>
        <dbReference type="ARBA" id="ARBA00007441"/>
    </source>
</evidence>
<dbReference type="PANTHER" id="PTHR46383">
    <property type="entry name" value="ASPARTATE AMINOTRANSFERASE"/>
    <property type="match status" value="1"/>
</dbReference>
<dbReference type="PRINTS" id="PR00753">
    <property type="entry name" value="ACCSYNTHASE"/>
</dbReference>
<evidence type="ECO:0000256" key="3">
    <source>
        <dbReference type="ARBA" id="ARBA00022576"/>
    </source>
</evidence>
<organism evidence="7">
    <name type="scientific">hydrothermal vent metagenome</name>
    <dbReference type="NCBI Taxonomy" id="652676"/>
    <lineage>
        <taxon>unclassified sequences</taxon>
        <taxon>metagenomes</taxon>
        <taxon>ecological metagenomes</taxon>
    </lineage>
</organism>
<keyword evidence="3 7" id="KW-0032">Aminotransferase</keyword>
<dbReference type="EC" id="2.6.1.1" evidence="7"/>
<dbReference type="Gene3D" id="3.90.1150.10">
    <property type="entry name" value="Aspartate Aminotransferase, domain 1"/>
    <property type="match status" value="1"/>
</dbReference>
<dbReference type="InterPro" id="IPR004838">
    <property type="entry name" value="NHTrfase_class1_PyrdxlP-BS"/>
</dbReference>
<reference evidence="7" key="1">
    <citation type="submission" date="2018-06" db="EMBL/GenBank/DDBJ databases">
        <authorList>
            <person name="Zhirakovskaya E."/>
        </authorList>
    </citation>
    <scope>NUCLEOTIDE SEQUENCE</scope>
</reference>
<dbReference type="InterPro" id="IPR015422">
    <property type="entry name" value="PyrdxlP-dep_Trfase_small"/>
</dbReference>
<dbReference type="Pfam" id="PF00155">
    <property type="entry name" value="Aminotran_1_2"/>
    <property type="match status" value="1"/>
</dbReference>
<dbReference type="SUPFAM" id="SSF53383">
    <property type="entry name" value="PLP-dependent transferases"/>
    <property type="match status" value="1"/>
</dbReference>
<sequence>MVSERAKRVKPSPTLAMDTKAKEMKSQGIDVIGFGVGEPDFDTPDNIKEAAVKAIRDGHTKYTPVGGIPQLKDAIAEKLRKDNGLSYKREEIIVSCGAKHSLYNIAQAILSPGDEVVIPSPYWVSYPAQVLLNDATPVFVKTREEDGFMVNPDELKEYITERTKAIILNYPSNPTGLGYDRSTLEAIADIAVKSNICIISDEIYEKLLYDGAGHISIASLSEEVKACTIVVNGLSKSHAMTGWRIGYAAGPEDIIKAMTKIQSQSTSNPASIAQWAAVEALNGPQDFIRTMVEEFDIRRRFLVDALNNIEGIQCGLPTGAFYVFPNVSGVLGKGYKGRIIEDSSALALYFLEEAGVALVPGSAFGAEGYIRISYATSMENIRKAVERIGEAIEKLS</sequence>
<protein>
    <submittedName>
        <fullName evidence="7">Aspartate aminotransferase</fullName>
        <ecNumber evidence="7">2.6.1.1</ecNumber>
    </submittedName>
</protein>
<dbReference type="InterPro" id="IPR004839">
    <property type="entry name" value="Aminotransferase_I/II_large"/>
</dbReference>
<keyword evidence="4 7" id="KW-0808">Transferase</keyword>
<dbReference type="GO" id="GO:0004069">
    <property type="term" value="F:L-aspartate:2-oxoglutarate aminotransferase activity"/>
    <property type="evidence" value="ECO:0007669"/>
    <property type="project" value="UniProtKB-EC"/>
</dbReference>
<dbReference type="InterPro" id="IPR015421">
    <property type="entry name" value="PyrdxlP-dep_Trfase_major"/>
</dbReference>
<feature type="domain" description="Aminotransferase class I/classII large" evidence="6">
    <location>
        <begin position="30"/>
        <end position="388"/>
    </location>
</feature>
<gene>
    <name evidence="7" type="ORF">MNBD_NITROSPIRAE02-1201</name>
</gene>
<keyword evidence="5" id="KW-0663">Pyridoxal phosphate</keyword>
<name>A0A3B1D1Z2_9ZZZZ</name>
<dbReference type="Gene3D" id="3.40.640.10">
    <property type="entry name" value="Type I PLP-dependent aspartate aminotransferase-like (Major domain)"/>
    <property type="match status" value="1"/>
</dbReference>
<accession>A0A3B1D1Z2</accession>
<comment type="cofactor">
    <cofactor evidence="1">
        <name>pyridoxal 5'-phosphate</name>
        <dbReference type="ChEBI" id="CHEBI:597326"/>
    </cofactor>
</comment>
<dbReference type="CDD" id="cd00609">
    <property type="entry name" value="AAT_like"/>
    <property type="match status" value="1"/>
</dbReference>
<dbReference type="InterPro" id="IPR050596">
    <property type="entry name" value="AspAT/PAT-like"/>
</dbReference>
<dbReference type="FunFam" id="3.40.640.10:FF:000033">
    <property type="entry name" value="Aspartate aminotransferase"/>
    <property type="match status" value="1"/>
</dbReference>